<protein>
    <submittedName>
        <fullName evidence="2">Uncharacterized protein</fullName>
    </submittedName>
</protein>
<sequence length="182" mass="20711">MYENVMNLVNLLKNLRNTCTMWLLKHSIRSVDFLNALPHLYKFEYNDKLANNKHDQFVHEPQLKHHLLNGLDTNQYLVWVAVDVVVVVVVGVVVVGVVVGVVVFLFILIVFQIFEKFVKAYLLQIFGLPRLQGLTDRLATATKLLIFSVKGKRSRLLRGIQRLPDETAPHQGKQATMASSCS</sequence>
<evidence type="ECO:0000313" key="3">
    <source>
        <dbReference type="Proteomes" id="UP000091820"/>
    </source>
</evidence>
<keyword evidence="3" id="KW-1185">Reference proteome</keyword>
<dbReference type="AlphaFoldDB" id="A0A1A9WS32"/>
<evidence type="ECO:0000256" key="1">
    <source>
        <dbReference type="SAM" id="Phobius"/>
    </source>
</evidence>
<dbReference type="Proteomes" id="UP000091820">
    <property type="component" value="Unassembled WGS sequence"/>
</dbReference>
<feature type="transmembrane region" description="Helical" evidence="1">
    <location>
        <begin position="76"/>
        <end position="109"/>
    </location>
</feature>
<name>A0A1A9WS32_9MUSC</name>
<dbReference type="EnsemblMetazoa" id="GBRI030035-RA">
    <property type="protein sequence ID" value="GBRI030035-PA"/>
    <property type="gene ID" value="GBRI030035"/>
</dbReference>
<proteinExistence type="predicted"/>
<keyword evidence="1" id="KW-0812">Transmembrane</keyword>
<reference evidence="3" key="1">
    <citation type="submission" date="2014-03" db="EMBL/GenBank/DDBJ databases">
        <authorList>
            <person name="Aksoy S."/>
            <person name="Warren W."/>
            <person name="Wilson R.K."/>
        </authorList>
    </citation>
    <scope>NUCLEOTIDE SEQUENCE [LARGE SCALE GENOMIC DNA]</scope>
    <source>
        <strain evidence="3">IAEA</strain>
    </source>
</reference>
<organism evidence="2 3">
    <name type="scientific">Glossina brevipalpis</name>
    <dbReference type="NCBI Taxonomy" id="37001"/>
    <lineage>
        <taxon>Eukaryota</taxon>
        <taxon>Metazoa</taxon>
        <taxon>Ecdysozoa</taxon>
        <taxon>Arthropoda</taxon>
        <taxon>Hexapoda</taxon>
        <taxon>Insecta</taxon>
        <taxon>Pterygota</taxon>
        <taxon>Neoptera</taxon>
        <taxon>Endopterygota</taxon>
        <taxon>Diptera</taxon>
        <taxon>Brachycera</taxon>
        <taxon>Muscomorpha</taxon>
        <taxon>Hippoboscoidea</taxon>
        <taxon>Glossinidae</taxon>
        <taxon>Glossina</taxon>
    </lineage>
</organism>
<keyword evidence="1" id="KW-1133">Transmembrane helix</keyword>
<accession>A0A1A9WS32</accession>
<evidence type="ECO:0000313" key="2">
    <source>
        <dbReference type="EnsemblMetazoa" id="GBRI030035-PA"/>
    </source>
</evidence>
<dbReference type="VEuPathDB" id="VectorBase:GBRI030035"/>
<reference evidence="2" key="2">
    <citation type="submission" date="2020-05" db="UniProtKB">
        <authorList>
            <consortium name="EnsemblMetazoa"/>
        </authorList>
    </citation>
    <scope>IDENTIFICATION</scope>
    <source>
        <strain evidence="2">IAEA</strain>
    </source>
</reference>
<keyword evidence="1" id="KW-0472">Membrane</keyword>